<evidence type="ECO:0000313" key="2">
    <source>
        <dbReference type="EMBL" id="GAI47594.1"/>
    </source>
</evidence>
<name>X1QWE0_9ZZZZ</name>
<evidence type="ECO:0000259" key="1">
    <source>
        <dbReference type="Pfam" id="PF04986"/>
    </source>
</evidence>
<proteinExistence type="predicted"/>
<gene>
    <name evidence="2" type="ORF">S06H3_63758</name>
</gene>
<dbReference type="AlphaFoldDB" id="X1QWE0"/>
<organism evidence="2">
    <name type="scientific">marine sediment metagenome</name>
    <dbReference type="NCBI Taxonomy" id="412755"/>
    <lineage>
        <taxon>unclassified sequences</taxon>
        <taxon>metagenomes</taxon>
        <taxon>ecological metagenomes</taxon>
    </lineage>
</organism>
<dbReference type="GO" id="GO:0006313">
    <property type="term" value="P:DNA transposition"/>
    <property type="evidence" value="ECO:0007669"/>
    <property type="project" value="InterPro"/>
</dbReference>
<feature type="non-terminal residue" evidence="2">
    <location>
        <position position="1"/>
    </location>
</feature>
<dbReference type="EMBL" id="BARV01042379">
    <property type="protein sequence ID" value="GAI47594.1"/>
    <property type="molecule type" value="Genomic_DNA"/>
</dbReference>
<dbReference type="GO" id="GO:0004803">
    <property type="term" value="F:transposase activity"/>
    <property type="evidence" value="ECO:0007669"/>
    <property type="project" value="InterPro"/>
</dbReference>
<accession>X1QWE0</accession>
<feature type="domain" description="Transposase IS801/IS1294" evidence="1">
    <location>
        <begin position="3"/>
        <end position="59"/>
    </location>
</feature>
<sequence>QYRITYYDGKIVRFSYKDYAEGGKTSFMTLKVYTFIARLIRHIPDKHFPMVRYAGLFCNRWKGQYLSQVRIALNQFEPEDSDKNIQLSWTERQKEYTGVDPLMCPNCQKPLSFVGTFFGNWEELRSLFV</sequence>
<dbReference type="InterPro" id="IPR007069">
    <property type="entry name" value="Transposase_32"/>
</dbReference>
<dbReference type="Pfam" id="PF04986">
    <property type="entry name" value="Y2_Tnp"/>
    <property type="match status" value="1"/>
</dbReference>
<reference evidence="2" key="1">
    <citation type="journal article" date="2014" name="Front. Microbiol.">
        <title>High frequency of phylogenetically diverse reductive dehalogenase-homologous genes in deep subseafloor sedimentary metagenomes.</title>
        <authorList>
            <person name="Kawai M."/>
            <person name="Futagami T."/>
            <person name="Toyoda A."/>
            <person name="Takaki Y."/>
            <person name="Nishi S."/>
            <person name="Hori S."/>
            <person name="Arai W."/>
            <person name="Tsubouchi T."/>
            <person name="Morono Y."/>
            <person name="Uchiyama I."/>
            <person name="Ito T."/>
            <person name="Fujiyama A."/>
            <person name="Inagaki F."/>
            <person name="Takami H."/>
        </authorList>
    </citation>
    <scope>NUCLEOTIDE SEQUENCE</scope>
    <source>
        <strain evidence="2">Expedition CK06-06</strain>
    </source>
</reference>
<comment type="caution">
    <text evidence="2">The sequence shown here is derived from an EMBL/GenBank/DDBJ whole genome shotgun (WGS) entry which is preliminary data.</text>
</comment>
<dbReference type="GO" id="GO:0003677">
    <property type="term" value="F:DNA binding"/>
    <property type="evidence" value="ECO:0007669"/>
    <property type="project" value="InterPro"/>
</dbReference>
<protein>
    <recommendedName>
        <fullName evidence="1">Transposase IS801/IS1294 domain-containing protein</fullName>
    </recommendedName>
</protein>